<evidence type="ECO:0000256" key="4">
    <source>
        <dbReference type="ARBA" id="ARBA00022695"/>
    </source>
</evidence>
<dbReference type="GO" id="GO:0000428">
    <property type="term" value="C:DNA-directed RNA polymerase complex"/>
    <property type="evidence" value="ECO:0007669"/>
    <property type="project" value="UniProtKB-KW"/>
</dbReference>
<dbReference type="RefSeq" id="WP_043872178.1">
    <property type="nucleotide sequence ID" value="NZ_CP004394.1"/>
</dbReference>
<dbReference type="PANTHER" id="PTHR32248:SF4">
    <property type="entry name" value="RNA POLYMERASE SIGMA-54 FACTOR"/>
    <property type="match status" value="1"/>
</dbReference>
<dbReference type="Gene3D" id="1.10.10.1330">
    <property type="entry name" value="RNA polymerase sigma-54 factor, core-binding domain"/>
    <property type="match status" value="1"/>
</dbReference>
<feature type="domain" description="RNA polymerase sigma factor 54 core-binding" evidence="11">
    <location>
        <begin position="107"/>
        <end position="291"/>
    </location>
</feature>
<dbReference type="Pfam" id="PF04552">
    <property type="entry name" value="Sigma54_DBD"/>
    <property type="match status" value="1"/>
</dbReference>
<keyword evidence="2 9" id="KW-0240">DNA-directed RNA polymerase</keyword>
<evidence type="ECO:0000256" key="1">
    <source>
        <dbReference type="ARBA" id="ARBA00008798"/>
    </source>
</evidence>
<dbReference type="PROSITE" id="PS50044">
    <property type="entry name" value="SIGMA54_3"/>
    <property type="match status" value="1"/>
</dbReference>
<evidence type="ECO:0000256" key="7">
    <source>
        <dbReference type="ARBA" id="ARBA00023125"/>
    </source>
</evidence>
<evidence type="ECO:0000256" key="3">
    <source>
        <dbReference type="ARBA" id="ARBA00022679"/>
    </source>
</evidence>
<dbReference type="AlphaFoldDB" id="A0A0B5E0Q0"/>
<organism evidence="12 13">
    <name type="scientific">Celeribacter indicus</name>
    <dbReference type="NCBI Taxonomy" id="1208324"/>
    <lineage>
        <taxon>Bacteria</taxon>
        <taxon>Pseudomonadati</taxon>
        <taxon>Pseudomonadota</taxon>
        <taxon>Alphaproteobacteria</taxon>
        <taxon>Rhodobacterales</taxon>
        <taxon>Roseobacteraceae</taxon>
        <taxon>Celeribacter</taxon>
    </lineage>
</organism>
<keyword evidence="4 9" id="KW-0548">Nucleotidyltransferase</keyword>
<dbReference type="PRINTS" id="PR00045">
    <property type="entry name" value="SIGMA54FCT"/>
</dbReference>
<evidence type="ECO:0000313" key="13">
    <source>
        <dbReference type="Proteomes" id="UP000031521"/>
    </source>
</evidence>
<dbReference type="GO" id="GO:0001216">
    <property type="term" value="F:DNA-binding transcription activator activity"/>
    <property type="evidence" value="ECO:0007669"/>
    <property type="project" value="InterPro"/>
</dbReference>
<keyword evidence="6 9" id="KW-0731">Sigma factor</keyword>
<dbReference type="EMBL" id="CP004394">
    <property type="protein sequence ID" value="AJE49213.1"/>
    <property type="molecule type" value="Genomic_DNA"/>
</dbReference>
<proteinExistence type="inferred from homology"/>
<gene>
    <name evidence="12" type="ORF">P73_4498</name>
</gene>
<dbReference type="PIRSF" id="PIRSF000774">
    <property type="entry name" value="RpoN"/>
    <property type="match status" value="1"/>
</dbReference>
<dbReference type="KEGG" id="cid:P73_4498"/>
<dbReference type="GO" id="GO:0003677">
    <property type="term" value="F:DNA binding"/>
    <property type="evidence" value="ECO:0007669"/>
    <property type="project" value="UniProtKB-KW"/>
</dbReference>
<keyword evidence="12" id="KW-0614">Plasmid</keyword>
<evidence type="ECO:0000256" key="5">
    <source>
        <dbReference type="ARBA" id="ARBA00023015"/>
    </source>
</evidence>
<keyword evidence="5 9" id="KW-0805">Transcription regulation</keyword>
<dbReference type="OrthoDB" id="9814402at2"/>
<name>A0A0B5E0Q0_9RHOB</name>
<evidence type="ECO:0000256" key="6">
    <source>
        <dbReference type="ARBA" id="ARBA00023082"/>
    </source>
</evidence>
<dbReference type="InterPro" id="IPR007634">
    <property type="entry name" value="RNA_pol_sigma_54_DNA-bd"/>
</dbReference>
<evidence type="ECO:0000313" key="12">
    <source>
        <dbReference type="EMBL" id="AJE49213.1"/>
    </source>
</evidence>
<evidence type="ECO:0000259" key="11">
    <source>
        <dbReference type="Pfam" id="PF04963"/>
    </source>
</evidence>
<comment type="function">
    <text evidence="9">Sigma factors are initiation factors that promote the attachment of RNA polymerase to specific initiation sites and are then released.</text>
</comment>
<geneLocation type="plasmid" evidence="12 13">
    <name>pP73A</name>
</geneLocation>
<dbReference type="InterPro" id="IPR000394">
    <property type="entry name" value="RNA_pol_sigma_54"/>
</dbReference>
<keyword evidence="3 9" id="KW-0808">Transferase</keyword>
<feature type="domain" description="RNA polymerase sigma factor 54 DNA-binding" evidence="10">
    <location>
        <begin position="307"/>
        <end position="465"/>
    </location>
</feature>
<dbReference type="Pfam" id="PF04963">
    <property type="entry name" value="Sigma54_CBD"/>
    <property type="match status" value="1"/>
</dbReference>
<evidence type="ECO:0000256" key="2">
    <source>
        <dbReference type="ARBA" id="ARBA00022478"/>
    </source>
</evidence>
<protein>
    <recommendedName>
        <fullName evidence="9">RNA polymerase sigma-54 factor</fullName>
    </recommendedName>
</protein>
<sequence length="479" mass="53751">MELRPNLFSQQKQTISITSQVIQSIKLLHFGQNELRDFLREQAERNPLIEVTLGREFTVDPAPEPAREEAARPVREAENDGYARKSYLSGTGGGVAFGAEKRSLEEYCPVGTTLREALHGQVALSIADPQDQFIAREIVESLDPDGYFRRDPEEIANILGVGEARVTEVLGMVQTFEPTGVGARDLAECLRLQLVERGQDDPAMLTLVDNLDLLANFDIARLARLCGLSQDGVMELARKIRELDPRPGRCFDTDPVLPALPDVQVEMHEDGRISVELNTSLMPRVLVDREYYAEIRQASRGVEDARFVTDCMRNANWLVRNVDQRAQTILRVATEIVTRQRAFFEQGLEHLKPLYLRDVAEAVGLHESTVCRATTDKYMMTPRGMFELKFFFMNSLGSTDGSEELSAETVRQKIRHMIEAETAATVLSDSAIMAALQAEGIDIARRTVAKYREMLHIPTSQKRKRMKRAQAIGTEAVCA</sequence>
<dbReference type="Pfam" id="PF00309">
    <property type="entry name" value="Sigma54_AID"/>
    <property type="match status" value="1"/>
</dbReference>
<dbReference type="InterPro" id="IPR038709">
    <property type="entry name" value="RpoN_core-bd_sf"/>
</dbReference>
<reference evidence="12 13" key="1">
    <citation type="journal article" date="2014" name="Int. J. Syst. Evol. Microbiol.">
        <title>Celeribacter indicus sp. nov., a polycyclic aromatic hydrocarbon-degrading bacterium from deep-sea sediment and reclassification of Huaishuia halophila as Celeribacter halophilus comb. nov.</title>
        <authorList>
            <person name="Lai Q."/>
            <person name="Cao J."/>
            <person name="Yuan J."/>
            <person name="Li F."/>
            <person name="Shao Z."/>
        </authorList>
    </citation>
    <scope>NUCLEOTIDE SEQUENCE [LARGE SCALE GENOMIC DNA]</scope>
    <source>
        <strain evidence="12">P73</strain>
        <plasmid evidence="13">Plasmid pP73A</plasmid>
    </source>
</reference>
<dbReference type="HOGENOM" id="CLU_020569_0_0_5"/>
<dbReference type="GO" id="GO:0016779">
    <property type="term" value="F:nucleotidyltransferase activity"/>
    <property type="evidence" value="ECO:0007669"/>
    <property type="project" value="UniProtKB-KW"/>
</dbReference>
<dbReference type="NCBIfam" id="TIGR02395">
    <property type="entry name" value="rpoN_sigma"/>
    <property type="match status" value="1"/>
</dbReference>
<dbReference type="PROSITE" id="PS00718">
    <property type="entry name" value="SIGMA54_2"/>
    <property type="match status" value="1"/>
</dbReference>
<comment type="similarity">
    <text evidence="1 9">Belongs to the sigma-54 factor family.</text>
</comment>
<evidence type="ECO:0000256" key="9">
    <source>
        <dbReference type="PIRNR" id="PIRNR000774"/>
    </source>
</evidence>
<dbReference type="PANTHER" id="PTHR32248">
    <property type="entry name" value="RNA POLYMERASE SIGMA-54 FACTOR"/>
    <property type="match status" value="1"/>
</dbReference>
<dbReference type="GO" id="GO:0016987">
    <property type="term" value="F:sigma factor activity"/>
    <property type="evidence" value="ECO:0007669"/>
    <property type="project" value="UniProtKB-KW"/>
</dbReference>
<dbReference type="InterPro" id="IPR007046">
    <property type="entry name" value="RNA_pol_sigma_54_core-bd"/>
</dbReference>
<evidence type="ECO:0000259" key="10">
    <source>
        <dbReference type="Pfam" id="PF04552"/>
    </source>
</evidence>
<keyword evidence="7 9" id="KW-0238">DNA-binding</keyword>
<evidence type="ECO:0000256" key="8">
    <source>
        <dbReference type="ARBA" id="ARBA00023163"/>
    </source>
</evidence>
<dbReference type="NCBIfam" id="NF009118">
    <property type="entry name" value="PRK12469.1"/>
    <property type="match status" value="1"/>
</dbReference>
<dbReference type="Gene3D" id="1.10.10.60">
    <property type="entry name" value="Homeodomain-like"/>
    <property type="match status" value="1"/>
</dbReference>
<dbReference type="NCBIfam" id="NF004596">
    <property type="entry name" value="PRK05932.1-3"/>
    <property type="match status" value="1"/>
</dbReference>
<keyword evidence="13" id="KW-1185">Reference proteome</keyword>
<accession>A0A0B5E0Q0</accession>
<dbReference type="GO" id="GO:0006352">
    <property type="term" value="P:DNA-templated transcription initiation"/>
    <property type="evidence" value="ECO:0007669"/>
    <property type="project" value="InterPro"/>
</dbReference>
<dbReference type="Proteomes" id="UP000031521">
    <property type="component" value="Plasmid pP73A"/>
</dbReference>
<keyword evidence="8 9" id="KW-0804">Transcription</keyword>